<dbReference type="AlphaFoldDB" id="A0A812MMW9"/>
<keyword evidence="3" id="KW-1185">Reference proteome</keyword>
<dbReference type="OrthoDB" id="10463699at2759"/>
<proteinExistence type="predicted"/>
<name>A0A812MMW9_9DINO</name>
<organism evidence="2 3">
    <name type="scientific">Symbiodinium natans</name>
    <dbReference type="NCBI Taxonomy" id="878477"/>
    <lineage>
        <taxon>Eukaryota</taxon>
        <taxon>Sar</taxon>
        <taxon>Alveolata</taxon>
        <taxon>Dinophyceae</taxon>
        <taxon>Suessiales</taxon>
        <taxon>Symbiodiniaceae</taxon>
        <taxon>Symbiodinium</taxon>
    </lineage>
</organism>
<dbReference type="Proteomes" id="UP000604046">
    <property type="component" value="Unassembled WGS sequence"/>
</dbReference>
<feature type="compositionally biased region" description="Basic and acidic residues" evidence="1">
    <location>
        <begin position="758"/>
        <end position="778"/>
    </location>
</feature>
<accession>A0A812MMW9</accession>
<evidence type="ECO:0000256" key="1">
    <source>
        <dbReference type="SAM" id="MobiDB-lite"/>
    </source>
</evidence>
<sequence>MLDVVKEKVSSMAGGPPTTAVKDADSIAAEGANIYSMARAQLACGGMRRPVRLTRKCCSWAREVPGPKDSKHLIKLKRIAVREQKHVKAFNPQCPLLKQQPAGEGSPLVMLPITYKAAGSLCFVGNAESHIVADSSSYIACCEDKIWVWVVEMLDVVKEKVSSMAGGPPTTAVKDADSIAAEGANIYSMARAQLACGGMRRPVRLTRKCCSWAREVMPPITYKAAGSLCFVGEGVFDGRGPPTAAVKNADSITAEGDATHHLQGRRLLAAMVLRVLFLIVAQFGGGALQQAAQSMIPTPVMVIYGPFGDKPATAPYADRKLRTAGTMSKVLLTDLEKEDTLAQEATLKEPVSRQEAKEALDAAMAAQDTAQLQSAIELSRRAGTPSSRLVKAEFELQKLFMQELVEKAAASHDAETLRSAVMRASRLGIDSATLASAKKRLEVLTTEEMLRIAMRNNVTGHLQKCIDMAVFRKADPELIKQAQSLLEKSTAERSLIAAMNSREVDKLTQAVEDATSAGLPEADIEEARQILAVEQAKVKERENVKEKPPKDEVEERLRTAINLQETGALLKAIKLAKRADEAVKLNPEYAVGRSTHEASIQEAEHLVVLLEVDMQLPRAIRSKDQQKLKAVLTKAKTWHIDTEEVEQGQQLLTQIEADEALRLAMASKSEEQLVAALEQAHQSGADRLRIHKAEGMVALLRGLRELREATESKDPDWMEQAIQQAKESGVPRTEISKAEGLLKSLTRSVPVSRMGSKLVDEDRPPLSRQGSKLDDRPPLSRQGSKFVHEEKLPRILVT</sequence>
<feature type="region of interest" description="Disordered" evidence="1">
    <location>
        <begin position="752"/>
        <end position="787"/>
    </location>
</feature>
<reference evidence="2" key="1">
    <citation type="submission" date="2021-02" db="EMBL/GenBank/DDBJ databases">
        <authorList>
            <person name="Dougan E. K."/>
            <person name="Rhodes N."/>
            <person name="Thang M."/>
            <person name="Chan C."/>
        </authorList>
    </citation>
    <scope>NUCLEOTIDE SEQUENCE</scope>
</reference>
<evidence type="ECO:0000313" key="2">
    <source>
        <dbReference type="EMBL" id="CAE7261902.1"/>
    </source>
</evidence>
<dbReference type="EMBL" id="CAJNDS010001491">
    <property type="protein sequence ID" value="CAE7261902.1"/>
    <property type="molecule type" value="Genomic_DNA"/>
</dbReference>
<evidence type="ECO:0000313" key="3">
    <source>
        <dbReference type="Proteomes" id="UP000604046"/>
    </source>
</evidence>
<comment type="caution">
    <text evidence="2">The sequence shown here is derived from an EMBL/GenBank/DDBJ whole genome shotgun (WGS) entry which is preliminary data.</text>
</comment>
<protein>
    <submittedName>
        <fullName evidence="2">Uncharacterized protein</fullName>
    </submittedName>
</protein>
<gene>
    <name evidence="2" type="ORF">SNAT2548_LOCUS13723</name>
</gene>